<dbReference type="CDD" id="cd02440">
    <property type="entry name" value="AdoMet_MTases"/>
    <property type="match status" value="1"/>
</dbReference>
<dbReference type="PANTHER" id="PTHR33841:SF5">
    <property type="entry name" value="DNA METHYLASE (MODIFICATION METHYLASE) (METHYLTRANSFERASE)-RELATED"/>
    <property type="match status" value="1"/>
</dbReference>
<dbReference type="InterPro" id="IPR054520">
    <property type="entry name" value="M_Eco57I_C"/>
</dbReference>
<name>A0ABT1SKQ2_9FIRM</name>
<dbReference type="InterPro" id="IPR002052">
    <property type="entry name" value="DNA_methylase_N6_adenine_CS"/>
</dbReference>
<sequence>MKLKKDISFKKERGGYYTPEKLANFITSLLYNEDLKILEPSCGDGVFLSSILEKSKNKKYKRVDAIEIVKEEYDKCVELIKNKKNINLYNDDFYNFYQSTKEKYDLILGNPPYIRYQYLTEKQRKRQSKVLLENNMVPNKLINSWVFFLVSCVNLLKDNGKIGFVIPAELLQVVYAEDLRVYLSRELSKITIISFDDLVFDDAVQEVIIFIGEKSNNVEKCSIANCSFKNLDDLIDNFSLEKLDYNHLANERNKWTKYYLSEYQNTLVDSIKDNNKFQKFEDVALINVGITTGNNDYFSVNKETVDEYDLNSVAIPLIGRSSQAHGLFFDKKDWQFNVDKGVKAYLINFDENIDFTQLSKKQQKYIKYGEKIGANKGYKCKIRNKWYSIPSIWVPDAFFLRRSNNYPKFVMNKINAVSTDTMHRINFYDGINKNKVLLSYYNSITFAFVELNGRSYGGGVLEVLPKEVSNIFLPKIDNLSDKKTSELLKLVDEKIRDKNDIEELLDIIDKEILIDYLKIPREMVLEFRKIWKFMVQRRHNRGKKN</sequence>
<evidence type="ECO:0000256" key="4">
    <source>
        <dbReference type="ARBA" id="ARBA00022679"/>
    </source>
</evidence>
<evidence type="ECO:0000313" key="10">
    <source>
        <dbReference type="Proteomes" id="UP001524435"/>
    </source>
</evidence>
<dbReference type="PRINTS" id="PR00507">
    <property type="entry name" value="N12N6MTFRASE"/>
</dbReference>
<keyword evidence="3 9" id="KW-0489">Methyltransferase</keyword>
<evidence type="ECO:0000256" key="5">
    <source>
        <dbReference type="ARBA" id="ARBA00022691"/>
    </source>
</evidence>
<dbReference type="Gene3D" id="3.40.50.150">
    <property type="entry name" value="Vaccinia Virus protein VP39"/>
    <property type="match status" value="1"/>
</dbReference>
<dbReference type="GO" id="GO:0032259">
    <property type="term" value="P:methylation"/>
    <property type="evidence" value="ECO:0007669"/>
    <property type="project" value="UniProtKB-KW"/>
</dbReference>
<feature type="domain" description="Type II methyltransferase M.Eco57I C-terminal" evidence="8">
    <location>
        <begin position="253"/>
        <end position="513"/>
    </location>
</feature>
<dbReference type="RefSeq" id="WP_256197733.1">
    <property type="nucleotide sequence ID" value="NZ_JANGCH010000006.1"/>
</dbReference>
<reference evidence="9 10" key="1">
    <citation type="submission" date="2022-06" db="EMBL/GenBank/DDBJ databases">
        <title>Isolation of gut microbiota from human fecal samples.</title>
        <authorList>
            <person name="Pamer E.G."/>
            <person name="Barat B."/>
            <person name="Waligurski E."/>
            <person name="Medina S."/>
            <person name="Paddock L."/>
            <person name="Mostad J."/>
        </authorList>
    </citation>
    <scope>NUCLEOTIDE SEQUENCE [LARGE SCALE GENOMIC DNA]</scope>
    <source>
        <strain evidence="9 10">DFI.6.1</strain>
    </source>
</reference>
<dbReference type="PANTHER" id="PTHR33841">
    <property type="entry name" value="DNA METHYLTRANSFERASE YEEA-RELATED"/>
    <property type="match status" value="1"/>
</dbReference>
<dbReference type="Proteomes" id="UP001524435">
    <property type="component" value="Unassembled WGS sequence"/>
</dbReference>
<dbReference type="PROSITE" id="PS00092">
    <property type="entry name" value="N6_MTASE"/>
    <property type="match status" value="1"/>
</dbReference>
<proteinExistence type="inferred from homology"/>
<gene>
    <name evidence="9" type="ORF">NE663_05955</name>
</gene>
<evidence type="ECO:0000256" key="6">
    <source>
        <dbReference type="ARBA" id="ARBA00047942"/>
    </source>
</evidence>
<evidence type="ECO:0000256" key="1">
    <source>
        <dbReference type="ARBA" id="ARBA00006594"/>
    </source>
</evidence>
<dbReference type="Pfam" id="PF07669">
    <property type="entry name" value="Eco57I"/>
    <property type="match status" value="1"/>
</dbReference>
<dbReference type="InterPro" id="IPR011639">
    <property type="entry name" value="MethylTrfase_TaqI-like_dom"/>
</dbReference>
<dbReference type="Pfam" id="PF22837">
    <property type="entry name" value="M_Eco57I_C"/>
    <property type="match status" value="1"/>
</dbReference>
<dbReference type="SUPFAM" id="SSF53335">
    <property type="entry name" value="S-adenosyl-L-methionine-dependent methyltransferases"/>
    <property type="match status" value="1"/>
</dbReference>
<keyword evidence="4" id="KW-0808">Transferase</keyword>
<organism evidence="9 10">
    <name type="scientific">Massilicoli timonensis</name>
    <dbReference type="NCBI Taxonomy" id="2015901"/>
    <lineage>
        <taxon>Bacteria</taxon>
        <taxon>Bacillati</taxon>
        <taxon>Bacillota</taxon>
        <taxon>Erysipelotrichia</taxon>
        <taxon>Erysipelotrichales</taxon>
        <taxon>Erysipelotrichaceae</taxon>
        <taxon>Massilicoli</taxon>
    </lineage>
</organism>
<dbReference type="InterPro" id="IPR050953">
    <property type="entry name" value="N4_N6_ade-DNA_methylase"/>
</dbReference>
<evidence type="ECO:0000313" key="9">
    <source>
        <dbReference type="EMBL" id="MCQ5121804.1"/>
    </source>
</evidence>
<dbReference type="EC" id="2.1.1.72" evidence="2"/>
<evidence type="ECO:0000259" key="8">
    <source>
        <dbReference type="Pfam" id="PF22837"/>
    </source>
</evidence>
<comment type="similarity">
    <text evidence="1">Belongs to the N(4)/N(6)-methyltransferase family.</text>
</comment>
<evidence type="ECO:0000256" key="3">
    <source>
        <dbReference type="ARBA" id="ARBA00022603"/>
    </source>
</evidence>
<dbReference type="GO" id="GO:0008168">
    <property type="term" value="F:methyltransferase activity"/>
    <property type="evidence" value="ECO:0007669"/>
    <property type="project" value="UniProtKB-KW"/>
</dbReference>
<feature type="domain" description="Type II methyltransferase M.TaqI-like" evidence="7">
    <location>
        <begin position="65"/>
        <end position="197"/>
    </location>
</feature>
<comment type="caution">
    <text evidence="9">The sequence shown here is derived from an EMBL/GenBank/DDBJ whole genome shotgun (WGS) entry which is preliminary data.</text>
</comment>
<keyword evidence="10" id="KW-1185">Reference proteome</keyword>
<accession>A0ABT1SKQ2</accession>
<dbReference type="EMBL" id="JANGCH010000006">
    <property type="protein sequence ID" value="MCQ5121804.1"/>
    <property type="molecule type" value="Genomic_DNA"/>
</dbReference>
<evidence type="ECO:0000256" key="2">
    <source>
        <dbReference type="ARBA" id="ARBA00011900"/>
    </source>
</evidence>
<protein>
    <recommendedName>
        <fullName evidence="2">site-specific DNA-methyltransferase (adenine-specific)</fullName>
        <ecNumber evidence="2">2.1.1.72</ecNumber>
    </recommendedName>
</protein>
<keyword evidence="5" id="KW-0949">S-adenosyl-L-methionine</keyword>
<evidence type="ECO:0000259" key="7">
    <source>
        <dbReference type="Pfam" id="PF07669"/>
    </source>
</evidence>
<dbReference type="InterPro" id="IPR029063">
    <property type="entry name" value="SAM-dependent_MTases_sf"/>
</dbReference>
<comment type="catalytic activity">
    <reaction evidence="6">
        <text>a 2'-deoxyadenosine in DNA + S-adenosyl-L-methionine = an N(6)-methyl-2'-deoxyadenosine in DNA + S-adenosyl-L-homocysteine + H(+)</text>
        <dbReference type="Rhea" id="RHEA:15197"/>
        <dbReference type="Rhea" id="RHEA-COMP:12418"/>
        <dbReference type="Rhea" id="RHEA-COMP:12419"/>
        <dbReference type="ChEBI" id="CHEBI:15378"/>
        <dbReference type="ChEBI" id="CHEBI:57856"/>
        <dbReference type="ChEBI" id="CHEBI:59789"/>
        <dbReference type="ChEBI" id="CHEBI:90615"/>
        <dbReference type="ChEBI" id="CHEBI:90616"/>
        <dbReference type="EC" id="2.1.1.72"/>
    </reaction>
</comment>